<evidence type="ECO:0000313" key="1">
    <source>
        <dbReference type="EMBL" id="ASU00663.1"/>
    </source>
</evidence>
<name>A0A223LF91_9CAUD</name>
<dbReference type="GeneID" id="40089484"/>
<dbReference type="Proteomes" id="UP000221110">
    <property type="component" value="Segment"/>
</dbReference>
<accession>A0A223LF91</accession>
<proteinExistence type="predicted"/>
<keyword evidence="2" id="KW-1185">Reference proteome</keyword>
<dbReference type="RefSeq" id="YP_009613114.1">
    <property type="nucleotide sequence ID" value="NC_042019.1"/>
</dbReference>
<sequence length="43" mass="5303">MLEQDEIDEINRLRKLDVEEGRADIYAPYIPFQTIKYEDFYYV</sequence>
<reference evidence="1 2" key="1">
    <citation type="submission" date="2017-07" db="EMBL/GenBank/DDBJ databases">
        <title>In vitro design and evaluation of phage cocktails against multidrug-resistant Aeromonas salmonicida.</title>
        <authorList>
            <person name="Chen L."/>
            <person name="Yuan S."/>
            <person name="Ma Y."/>
        </authorList>
    </citation>
    <scope>NUCLEOTIDE SEQUENCE [LARGE SCALE GENOMIC DNA]</scope>
</reference>
<evidence type="ECO:0000313" key="2">
    <source>
        <dbReference type="Proteomes" id="UP000221110"/>
    </source>
</evidence>
<organism evidence="1 2">
    <name type="scientific">Aeromonas phage AS-gz</name>
    <dbReference type="NCBI Taxonomy" id="2026082"/>
    <lineage>
        <taxon>Viruses</taxon>
        <taxon>Duplodnaviria</taxon>
        <taxon>Heunggongvirae</taxon>
        <taxon>Uroviricota</taxon>
        <taxon>Caudoviricetes</taxon>
        <taxon>Pantevenvirales</taxon>
        <taxon>Straboviridae</taxon>
        <taxon>Tulanevirus</taxon>
        <taxon>Tulanevirus asgz</taxon>
    </lineage>
</organism>
<dbReference type="KEGG" id="vg:40089484"/>
<protein>
    <submittedName>
        <fullName evidence="1">Uncharacterized protein</fullName>
    </submittedName>
</protein>
<dbReference type="EMBL" id="MF479730">
    <property type="protein sequence ID" value="ASU00663.1"/>
    <property type="molecule type" value="Genomic_DNA"/>
</dbReference>